<evidence type="ECO:0000256" key="1">
    <source>
        <dbReference type="PROSITE-ProRule" id="PRU00325"/>
    </source>
</evidence>
<evidence type="ECO:0000313" key="4">
    <source>
        <dbReference type="EnsemblPlants" id="AUR62037792-RA:cds"/>
    </source>
</evidence>
<keyword evidence="1" id="KW-0863">Zinc-finger</keyword>
<feature type="region of interest" description="Disordered" evidence="2">
    <location>
        <begin position="270"/>
        <end position="291"/>
    </location>
</feature>
<dbReference type="PROSITE" id="PS50966">
    <property type="entry name" value="ZF_SWIM"/>
    <property type="match status" value="1"/>
</dbReference>
<name>A0A803MZF2_CHEQI</name>
<proteinExistence type="predicted"/>
<dbReference type="InterPro" id="IPR007527">
    <property type="entry name" value="Znf_SWIM"/>
</dbReference>
<keyword evidence="1" id="KW-0479">Metal-binding</keyword>
<keyword evidence="5" id="KW-1185">Reference proteome</keyword>
<dbReference type="PANTHER" id="PTHR47718:SF13">
    <property type="entry name" value="OS09G0290500 PROTEIN"/>
    <property type="match status" value="1"/>
</dbReference>
<evidence type="ECO:0000313" key="5">
    <source>
        <dbReference type="Proteomes" id="UP000596660"/>
    </source>
</evidence>
<dbReference type="AlphaFoldDB" id="A0A803MZF2"/>
<dbReference type="Proteomes" id="UP000596660">
    <property type="component" value="Unplaced"/>
</dbReference>
<organism evidence="4 5">
    <name type="scientific">Chenopodium quinoa</name>
    <name type="common">Quinoa</name>
    <dbReference type="NCBI Taxonomy" id="63459"/>
    <lineage>
        <taxon>Eukaryota</taxon>
        <taxon>Viridiplantae</taxon>
        <taxon>Streptophyta</taxon>
        <taxon>Embryophyta</taxon>
        <taxon>Tracheophyta</taxon>
        <taxon>Spermatophyta</taxon>
        <taxon>Magnoliopsida</taxon>
        <taxon>eudicotyledons</taxon>
        <taxon>Gunneridae</taxon>
        <taxon>Pentapetalae</taxon>
        <taxon>Caryophyllales</taxon>
        <taxon>Chenopodiaceae</taxon>
        <taxon>Chenopodioideae</taxon>
        <taxon>Atripliceae</taxon>
        <taxon>Chenopodium</taxon>
    </lineage>
</organism>
<accession>A0A803MZF2</accession>
<dbReference type="GO" id="GO:0008270">
    <property type="term" value="F:zinc ion binding"/>
    <property type="evidence" value="ECO:0007669"/>
    <property type="project" value="UniProtKB-KW"/>
</dbReference>
<dbReference type="Gramene" id="AUR62037792-RA">
    <property type="protein sequence ID" value="AUR62037792-RA:cds"/>
    <property type="gene ID" value="AUR62037792"/>
</dbReference>
<keyword evidence="1" id="KW-0862">Zinc</keyword>
<sequence length="335" mass="38721">MEQRIQSKRLADANSVVYLRGLVTDFKIEEMYINLYTDAKFMEIQRESKRMMYCNDSSMREISEGYFEHLIVDRVYVWSEFDKKEKPISKYRTYCVLFFRENKSVECECKLFECSGILCRHCIKVLDCNKFLICLMMVVFEPISNLASDNDETMMMVIEGLKELEMKVKKKTTPTLPISSVGETGFKSTPASVNNTRRALTFETPSSVGKSGVEGVVVQSTDEVQQLRHQDIVVGLIKDPRSKRGAGTIRCTRFMTTFEEVRRQKELSKKKYEEKKAREERSKQKAIDKQKSDECVSNLTDLVCIQVSEETVVNESYLRRGEMHLASLQQPVADD</sequence>
<feature type="domain" description="SWIM-type" evidence="3">
    <location>
        <begin position="94"/>
        <end position="130"/>
    </location>
</feature>
<reference evidence="4" key="1">
    <citation type="journal article" date="2017" name="Nature">
        <title>The genome of Chenopodium quinoa.</title>
        <authorList>
            <person name="Jarvis D.E."/>
            <person name="Ho Y.S."/>
            <person name="Lightfoot D.J."/>
            <person name="Schmoeckel S.M."/>
            <person name="Li B."/>
            <person name="Borm T.J.A."/>
            <person name="Ohyanagi H."/>
            <person name="Mineta K."/>
            <person name="Michell C.T."/>
            <person name="Saber N."/>
            <person name="Kharbatia N.M."/>
            <person name="Rupper R.R."/>
            <person name="Sharp A.R."/>
            <person name="Dally N."/>
            <person name="Boughton B.A."/>
            <person name="Woo Y.H."/>
            <person name="Gao G."/>
            <person name="Schijlen E.G.W.M."/>
            <person name="Guo X."/>
            <person name="Momin A.A."/>
            <person name="Negrao S."/>
            <person name="Al-Babili S."/>
            <person name="Gehring C."/>
            <person name="Roessner U."/>
            <person name="Jung C."/>
            <person name="Murphy K."/>
            <person name="Arold S.T."/>
            <person name="Gojobori T."/>
            <person name="van der Linden C.G."/>
            <person name="van Loo E.N."/>
            <person name="Jellen E.N."/>
            <person name="Maughan P.J."/>
            <person name="Tester M."/>
        </authorList>
    </citation>
    <scope>NUCLEOTIDE SEQUENCE [LARGE SCALE GENOMIC DNA]</scope>
    <source>
        <strain evidence="4">cv. PI 614886</strain>
    </source>
</reference>
<evidence type="ECO:0000256" key="2">
    <source>
        <dbReference type="SAM" id="MobiDB-lite"/>
    </source>
</evidence>
<dbReference type="PANTHER" id="PTHR47718">
    <property type="entry name" value="OS01G0519700 PROTEIN"/>
    <property type="match status" value="1"/>
</dbReference>
<reference evidence="4" key="2">
    <citation type="submission" date="2021-03" db="UniProtKB">
        <authorList>
            <consortium name="EnsemblPlants"/>
        </authorList>
    </citation>
    <scope>IDENTIFICATION</scope>
</reference>
<evidence type="ECO:0000259" key="3">
    <source>
        <dbReference type="PROSITE" id="PS50966"/>
    </source>
</evidence>
<dbReference type="EnsemblPlants" id="AUR62037792-RA">
    <property type="protein sequence ID" value="AUR62037792-RA:cds"/>
    <property type="gene ID" value="AUR62037792"/>
</dbReference>
<protein>
    <recommendedName>
        <fullName evidence="3">SWIM-type domain-containing protein</fullName>
    </recommendedName>
</protein>